<dbReference type="GO" id="GO:0003677">
    <property type="term" value="F:DNA binding"/>
    <property type="evidence" value="ECO:0007669"/>
    <property type="project" value="UniProtKB-KW"/>
</dbReference>
<evidence type="ECO:0000256" key="1">
    <source>
        <dbReference type="ARBA" id="ARBA00023015"/>
    </source>
</evidence>
<dbReference type="SMART" id="SM00354">
    <property type="entry name" value="HTH_LACI"/>
    <property type="match status" value="1"/>
</dbReference>
<keyword evidence="3" id="KW-0804">Transcription</keyword>
<dbReference type="PANTHER" id="PTHR30146:SF153">
    <property type="entry name" value="LACTOSE OPERON REPRESSOR"/>
    <property type="match status" value="1"/>
</dbReference>
<evidence type="ECO:0000259" key="4">
    <source>
        <dbReference type="PROSITE" id="PS50932"/>
    </source>
</evidence>
<proteinExistence type="predicted"/>
<dbReference type="SUPFAM" id="SSF53822">
    <property type="entry name" value="Periplasmic binding protein-like I"/>
    <property type="match status" value="1"/>
</dbReference>
<dbReference type="Gene3D" id="3.40.50.2300">
    <property type="match status" value="2"/>
</dbReference>
<dbReference type="Pfam" id="PF00356">
    <property type="entry name" value="LacI"/>
    <property type="match status" value="1"/>
</dbReference>
<evidence type="ECO:0000313" key="5">
    <source>
        <dbReference type="EMBL" id="MBY4797463.1"/>
    </source>
</evidence>
<gene>
    <name evidence="5" type="ORF">K6V98_03710</name>
</gene>
<dbReference type="CDD" id="cd01574">
    <property type="entry name" value="PBP1_LacI"/>
    <property type="match status" value="1"/>
</dbReference>
<keyword evidence="1" id="KW-0805">Transcription regulation</keyword>
<organism evidence="5 6">
    <name type="scientific">Collinsella ureilytica</name>
    <dbReference type="NCBI Taxonomy" id="2869515"/>
    <lineage>
        <taxon>Bacteria</taxon>
        <taxon>Bacillati</taxon>
        <taxon>Actinomycetota</taxon>
        <taxon>Coriobacteriia</taxon>
        <taxon>Coriobacteriales</taxon>
        <taxon>Coriobacteriaceae</taxon>
        <taxon>Collinsella</taxon>
    </lineage>
</organism>
<dbReference type="Gene3D" id="1.10.260.40">
    <property type="entry name" value="lambda repressor-like DNA-binding domains"/>
    <property type="match status" value="1"/>
</dbReference>
<dbReference type="CDD" id="cd01392">
    <property type="entry name" value="HTH_LacI"/>
    <property type="match status" value="1"/>
</dbReference>
<feature type="domain" description="HTH lacI-type" evidence="4">
    <location>
        <begin position="33"/>
        <end position="87"/>
    </location>
</feature>
<reference evidence="5 6" key="1">
    <citation type="submission" date="2021-08" db="EMBL/GenBank/DDBJ databases">
        <title>Collinsella faecalis sp. nov. isolated from swine faeces.</title>
        <authorList>
            <person name="Oh B.S."/>
            <person name="Lee J.H."/>
        </authorList>
    </citation>
    <scope>NUCLEOTIDE SEQUENCE [LARGE SCALE GENOMIC DNA]</scope>
    <source>
        <strain evidence="5 6">AGMB00827</strain>
    </source>
</reference>
<keyword evidence="2 5" id="KW-0238">DNA-binding</keyword>
<dbReference type="Pfam" id="PF13377">
    <property type="entry name" value="Peripla_BP_3"/>
    <property type="match status" value="1"/>
</dbReference>
<dbReference type="InterPro" id="IPR000843">
    <property type="entry name" value="HTH_LacI"/>
</dbReference>
<dbReference type="PANTHER" id="PTHR30146">
    <property type="entry name" value="LACI-RELATED TRANSCRIPTIONAL REPRESSOR"/>
    <property type="match status" value="1"/>
</dbReference>
<dbReference type="InterPro" id="IPR028082">
    <property type="entry name" value="Peripla_BP_I"/>
</dbReference>
<dbReference type="InterPro" id="IPR010982">
    <property type="entry name" value="Lambda_DNA-bd_dom_sf"/>
</dbReference>
<comment type="caution">
    <text evidence="5">The sequence shown here is derived from an EMBL/GenBank/DDBJ whole genome shotgun (WGS) entry which is preliminary data.</text>
</comment>
<dbReference type="PROSITE" id="PS50932">
    <property type="entry name" value="HTH_LACI_2"/>
    <property type="match status" value="1"/>
</dbReference>
<protein>
    <submittedName>
        <fullName evidence="5">LacI family DNA-binding transcriptional regulator</fullName>
    </submittedName>
</protein>
<keyword evidence="6" id="KW-1185">Reference proteome</keyword>
<evidence type="ECO:0000313" key="6">
    <source>
        <dbReference type="Proteomes" id="UP000700908"/>
    </source>
</evidence>
<sequence>MDDARKGVVMEKRIRHALSAKPERKGVYKGRAVSMSDVAVAAGVSQQTVSRVANGVPNVSEKTRDRVLAVMHELGFRPNYAGRSLRGGSYRAVGLCVYDITKIGNLTMLDGILAAARECGHAVTMIEMCEDEAFALAEASRRMAELPVDGMIIGMSRMAPDFPSFTPQPGMSTVIVTMYAHPLCTTVDSDHYGCSALVMNHLFAHGHEQIRFVGGPTYSIDSEFREAGWRDALAGRGIAAQEPLHGDWTPHSGYEIGQRLAKDRAMTAVYVANDQMAAGVIDALREQGRRVPEDVSVVGIDDSLEAMVPHVELTSVRFDLRERGRQVFEHAVQDPGVTPEAVRIPGVLVERSSVADRR</sequence>
<name>A0ABS7MJC3_9ACTN</name>
<dbReference type="InterPro" id="IPR046335">
    <property type="entry name" value="LacI/GalR-like_sensor"/>
</dbReference>
<dbReference type="Proteomes" id="UP000700908">
    <property type="component" value="Unassembled WGS sequence"/>
</dbReference>
<evidence type="ECO:0000256" key="3">
    <source>
        <dbReference type="ARBA" id="ARBA00023163"/>
    </source>
</evidence>
<evidence type="ECO:0000256" key="2">
    <source>
        <dbReference type="ARBA" id="ARBA00023125"/>
    </source>
</evidence>
<dbReference type="SUPFAM" id="SSF47413">
    <property type="entry name" value="lambda repressor-like DNA-binding domains"/>
    <property type="match status" value="1"/>
</dbReference>
<dbReference type="EMBL" id="JAIMFO010000005">
    <property type="protein sequence ID" value="MBY4797463.1"/>
    <property type="molecule type" value="Genomic_DNA"/>
</dbReference>
<accession>A0ABS7MJC3</accession>